<dbReference type="InterPro" id="IPR010540">
    <property type="entry name" value="CmpB_TMEM229"/>
</dbReference>
<dbReference type="RefSeq" id="WP_011590693.1">
    <property type="nucleotide sequence ID" value="NC_008261.1"/>
</dbReference>
<dbReference type="STRING" id="195103.CPF_1398"/>
<keyword evidence="2" id="KW-0472">Membrane</keyword>
<dbReference type="KEGG" id="cpf:CPF_1398"/>
<name>A0A0H2YQJ0_CLOP1</name>
<keyword evidence="4" id="KW-1185">Reference proteome</keyword>
<organism evidence="3 4">
    <name type="scientific">Clostridium perfringens (strain ATCC 13124 / DSM 756 / JCM 1290 / NCIMB 6125 / NCTC 8237 / Type A)</name>
    <dbReference type="NCBI Taxonomy" id="195103"/>
    <lineage>
        <taxon>Bacteria</taxon>
        <taxon>Bacillati</taxon>
        <taxon>Bacillota</taxon>
        <taxon>Clostridia</taxon>
        <taxon>Eubacteriales</taxon>
        <taxon>Clostridiaceae</taxon>
        <taxon>Clostridium</taxon>
    </lineage>
</organism>
<evidence type="ECO:0000256" key="2">
    <source>
        <dbReference type="SAM" id="Phobius"/>
    </source>
</evidence>
<dbReference type="PaxDb" id="195103-CPF_1398"/>
<proteinExistence type="predicted"/>
<dbReference type="AlphaFoldDB" id="A0A0H2YQJ0"/>
<feature type="transmembrane region" description="Helical" evidence="2">
    <location>
        <begin position="64"/>
        <end position="91"/>
    </location>
</feature>
<reference evidence="3 4" key="1">
    <citation type="journal article" date="2006" name="Genome Res.">
        <title>Skewed genomic variability in strains of the toxigenic bacterial pathogen, Clostridium perfringens.</title>
        <authorList>
            <person name="Myers G.S."/>
            <person name="Rasko D.A."/>
            <person name="Cheung J.K."/>
            <person name="Ravel J."/>
            <person name="Seshadri R."/>
            <person name="Deboy R.T."/>
            <person name="Ren Q."/>
            <person name="Varga J."/>
            <person name="Awad M.M."/>
            <person name="Brinkac L.M."/>
            <person name="Daugherty S.C."/>
            <person name="Haft D.H."/>
            <person name="Dodson R.J."/>
            <person name="Madupu R."/>
            <person name="Nelson W.C."/>
            <person name="Rosovitz M.J."/>
            <person name="Sullivan S.A."/>
            <person name="Khouri H."/>
            <person name="Dimitrov G.I."/>
            <person name="Watkins K.L."/>
            <person name="Mulligan S."/>
            <person name="Benton J."/>
            <person name="Radune D."/>
            <person name="Fisher D.J."/>
            <person name="Atkins H.S."/>
            <person name="Hiscox T."/>
            <person name="Jost B.H."/>
            <person name="Billington S.J."/>
            <person name="Songer J.G."/>
            <person name="McClane B.A."/>
            <person name="Titball R.W."/>
            <person name="Rood J.I."/>
            <person name="Melville S.B."/>
            <person name="Paulsen I.T."/>
        </authorList>
    </citation>
    <scope>NUCLEOTIDE SEQUENCE [LARGE SCALE GENOMIC DNA]</scope>
    <source>
        <strain evidence="4">ATCC 13124 / DSM 756 / JCM 1290 / NCIMB 6125 / NCTC 8237 / S 107 / Type A</strain>
    </source>
</reference>
<keyword evidence="2" id="KW-0812">Transmembrane</keyword>
<feature type="transmembrane region" description="Helical" evidence="2">
    <location>
        <begin position="144"/>
        <end position="167"/>
    </location>
</feature>
<feature type="coiled-coil region" evidence="1">
    <location>
        <begin position="195"/>
        <end position="225"/>
    </location>
</feature>
<dbReference type="Pfam" id="PF06541">
    <property type="entry name" value="ABC_trans_CmpB"/>
    <property type="match status" value="1"/>
</dbReference>
<feature type="transmembrane region" description="Helical" evidence="2">
    <location>
        <begin position="39"/>
        <end position="58"/>
    </location>
</feature>
<keyword evidence="2" id="KW-1133">Transmembrane helix</keyword>
<dbReference type="GeneID" id="93002285"/>
<sequence length="258" mass="30441">MENIIYNILYIIIYSFLGWCCEVIYCYIIDHKFTNRGFLNGPLCPVYGFGAFFVLTFLDMYKSNIILVFILGIIITSVLEYITSFLLEAIFHTKWWDYSKHKFNIHGRVCLLNSTLFGILSVILVEFINPIIVDFVSKFPEKIVFIVTIILAALIVIDFVVTVQAMIKLNSKLHNLQDLSKEFEEFGISFIDKTEKELELTMNKFKREANLKEEMLNRAKSLRRNNILQRRLLKAFPNMKHKRYNELLQKLRKEDKLK</sequence>
<feature type="transmembrane region" description="Helical" evidence="2">
    <location>
        <begin position="6"/>
        <end position="27"/>
    </location>
</feature>
<feature type="transmembrane region" description="Helical" evidence="2">
    <location>
        <begin position="111"/>
        <end position="132"/>
    </location>
</feature>
<dbReference type="HOGENOM" id="CLU_055257_2_2_9"/>
<dbReference type="EMBL" id="CP000246">
    <property type="protein sequence ID" value="ABG82644.1"/>
    <property type="molecule type" value="Genomic_DNA"/>
</dbReference>
<dbReference type="eggNOG" id="COG4905">
    <property type="taxonomic scope" value="Bacteria"/>
</dbReference>
<keyword evidence="1" id="KW-0175">Coiled coil</keyword>
<protein>
    <submittedName>
        <fullName evidence="3">Membrane protein</fullName>
    </submittedName>
</protein>
<accession>A0A0H2YQJ0</accession>
<evidence type="ECO:0000313" key="4">
    <source>
        <dbReference type="Proteomes" id="UP000001823"/>
    </source>
</evidence>
<dbReference type="Proteomes" id="UP000001823">
    <property type="component" value="Chromosome"/>
</dbReference>
<evidence type="ECO:0000256" key="1">
    <source>
        <dbReference type="SAM" id="Coils"/>
    </source>
</evidence>
<evidence type="ECO:0000313" key="3">
    <source>
        <dbReference type="EMBL" id="ABG82644.1"/>
    </source>
</evidence>
<gene>
    <name evidence="3" type="ordered locus">CPF_1398</name>
</gene>